<dbReference type="EMBL" id="LR134492">
    <property type="protein sequence ID" value="VEI69433.1"/>
    <property type="molecule type" value="Genomic_DNA"/>
</dbReference>
<sequence>MTTLSQLYKQKEKNGTGTTVKKTFMVPYDELYLEPGDNMRPLNQEWAEHMRDLWIAGADLPALTVTVTEKGVRIDDGQHRYVGAGMARKLGTEVPRIECKDFVGTELERLAHQDGSNNSLPVTPVQRARQYNRAKNLGYTIAEISQAFHRSVSDIEMHLQLLSSGDVLIGMVESGEVAATTAVALSREHGPKAGSVATAELAKAKASGKKKLTKSAAMKQFSASKARRLAELLCDSNLCEVAGNHALSLPEGVEGEVVKILAEYREGIGGEVTES</sequence>
<accession>A0A3S4X227</accession>
<reference evidence="1 2" key="1">
    <citation type="submission" date="2018-12" db="EMBL/GenBank/DDBJ databases">
        <authorList>
            <consortium name="Pathogen Informatics"/>
        </authorList>
    </citation>
    <scope>NUCLEOTIDE SEQUENCE [LARGE SCALE GENOMIC DNA]</scope>
    <source>
        <strain evidence="1 2">NCTC13193</strain>
    </source>
</reference>
<evidence type="ECO:0000313" key="2">
    <source>
        <dbReference type="Proteomes" id="UP000270487"/>
    </source>
</evidence>
<dbReference type="SUPFAM" id="SSF109709">
    <property type="entry name" value="KorB DNA-binding domain-like"/>
    <property type="match status" value="1"/>
</dbReference>
<dbReference type="Proteomes" id="UP000270487">
    <property type="component" value="Chromosome"/>
</dbReference>
<organism evidence="1 2">
    <name type="scientific">Serratia fonticola</name>
    <dbReference type="NCBI Taxonomy" id="47917"/>
    <lineage>
        <taxon>Bacteria</taxon>
        <taxon>Pseudomonadati</taxon>
        <taxon>Pseudomonadota</taxon>
        <taxon>Gammaproteobacteria</taxon>
        <taxon>Enterobacterales</taxon>
        <taxon>Yersiniaceae</taxon>
        <taxon>Serratia</taxon>
    </lineage>
</organism>
<evidence type="ECO:0008006" key="3">
    <source>
        <dbReference type="Google" id="ProtNLM"/>
    </source>
</evidence>
<dbReference type="AlphaFoldDB" id="A0A3S4X227"/>
<gene>
    <name evidence="1" type="ORF">NCTC13193_02660</name>
</gene>
<protein>
    <recommendedName>
        <fullName evidence="3">DNA-binding protein</fullName>
    </recommendedName>
</protein>
<proteinExistence type="predicted"/>
<evidence type="ECO:0000313" key="1">
    <source>
        <dbReference type="EMBL" id="VEI69433.1"/>
    </source>
</evidence>
<dbReference type="Gene3D" id="1.10.10.2830">
    <property type="match status" value="1"/>
</dbReference>
<name>A0A3S4X227_SERFO</name>